<dbReference type="KEGG" id="gca:Galf_1482"/>
<name>D9SG54_GALCS</name>
<reference evidence="1 2" key="1">
    <citation type="submission" date="2010-08" db="EMBL/GenBank/DDBJ databases">
        <title>Complete sequence of Gallionella capsiferriformans ES-2.</title>
        <authorList>
            <consortium name="US DOE Joint Genome Institute"/>
            <person name="Lucas S."/>
            <person name="Copeland A."/>
            <person name="Lapidus A."/>
            <person name="Cheng J.-F."/>
            <person name="Bruce D."/>
            <person name="Goodwin L."/>
            <person name="Pitluck S."/>
            <person name="Chertkov O."/>
            <person name="Davenport K.W."/>
            <person name="Detter J.C."/>
            <person name="Han C."/>
            <person name="Tapia R."/>
            <person name="Land M."/>
            <person name="Hauser L."/>
            <person name="Chang Y.-J."/>
            <person name="Jeffries C."/>
            <person name="Kyrpides N."/>
            <person name="Ivanova N."/>
            <person name="Mikhailova N."/>
            <person name="Shelobolina E.S."/>
            <person name="Picardal F."/>
            <person name="Roden E."/>
            <person name="Emerson D."/>
            <person name="Woyke T."/>
        </authorList>
    </citation>
    <scope>NUCLEOTIDE SEQUENCE [LARGE SCALE GENOMIC DNA]</scope>
    <source>
        <strain evidence="1 2">ES-2</strain>
    </source>
</reference>
<keyword evidence="2" id="KW-1185">Reference proteome</keyword>
<organism evidence="1 2">
    <name type="scientific">Gallionella capsiferriformans (strain ES-2)</name>
    <name type="common">Gallionella ferruginea capsiferriformans (strain ES-2)</name>
    <dbReference type="NCBI Taxonomy" id="395494"/>
    <lineage>
        <taxon>Bacteria</taxon>
        <taxon>Pseudomonadati</taxon>
        <taxon>Pseudomonadota</taxon>
        <taxon>Betaproteobacteria</taxon>
        <taxon>Nitrosomonadales</taxon>
        <taxon>Gallionellaceae</taxon>
        <taxon>Gallionella</taxon>
    </lineage>
</organism>
<evidence type="ECO:0000313" key="2">
    <source>
        <dbReference type="Proteomes" id="UP000001235"/>
    </source>
</evidence>
<dbReference type="EMBL" id="CP002159">
    <property type="protein sequence ID" value="ADL55501.1"/>
    <property type="molecule type" value="Genomic_DNA"/>
</dbReference>
<dbReference type="Proteomes" id="UP000001235">
    <property type="component" value="Chromosome"/>
</dbReference>
<dbReference type="HOGENOM" id="CLU_2381992_0_0_4"/>
<dbReference type="RefSeq" id="WP_013293440.1">
    <property type="nucleotide sequence ID" value="NC_014394.1"/>
</dbReference>
<accession>D9SG54</accession>
<dbReference type="AlphaFoldDB" id="D9SG54"/>
<sequence length="94" mass="11080">MSNSINQLMRKFKYEDKRIEHLLEDFDDLVEAINDYDDQFEFSDKKDETAMLSGYQNTAFGILLSLLQLGHITTADFHHRMHALNLVFFKKTGY</sequence>
<evidence type="ECO:0000313" key="1">
    <source>
        <dbReference type="EMBL" id="ADL55501.1"/>
    </source>
</evidence>
<gene>
    <name evidence="1" type="ordered locus">Galf_1482</name>
</gene>
<protein>
    <submittedName>
        <fullName evidence="1">Uncharacterized protein</fullName>
    </submittedName>
</protein>
<proteinExistence type="predicted"/>